<protein>
    <submittedName>
        <fullName evidence="2">Uncharacterized protein</fullName>
    </submittedName>
</protein>
<evidence type="ECO:0000313" key="3">
    <source>
        <dbReference type="Proteomes" id="UP000654075"/>
    </source>
</evidence>
<dbReference type="Proteomes" id="UP000654075">
    <property type="component" value="Unassembled WGS sequence"/>
</dbReference>
<accession>A0A813H5L1</accession>
<feature type="region of interest" description="Disordered" evidence="1">
    <location>
        <begin position="77"/>
        <end position="119"/>
    </location>
</feature>
<evidence type="ECO:0000256" key="1">
    <source>
        <dbReference type="SAM" id="MobiDB-lite"/>
    </source>
</evidence>
<comment type="caution">
    <text evidence="2">The sequence shown here is derived from an EMBL/GenBank/DDBJ whole genome shotgun (WGS) entry which is preliminary data.</text>
</comment>
<keyword evidence="3" id="KW-1185">Reference proteome</keyword>
<organism evidence="2 3">
    <name type="scientific">Polarella glacialis</name>
    <name type="common">Dinoflagellate</name>
    <dbReference type="NCBI Taxonomy" id="89957"/>
    <lineage>
        <taxon>Eukaryota</taxon>
        <taxon>Sar</taxon>
        <taxon>Alveolata</taxon>
        <taxon>Dinophyceae</taxon>
        <taxon>Suessiales</taxon>
        <taxon>Suessiaceae</taxon>
        <taxon>Polarella</taxon>
    </lineage>
</organism>
<feature type="non-terminal residue" evidence="2">
    <location>
        <position position="119"/>
    </location>
</feature>
<dbReference type="EMBL" id="CAJNNV010030562">
    <property type="protein sequence ID" value="CAE8632940.1"/>
    <property type="molecule type" value="Genomic_DNA"/>
</dbReference>
<gene>
    <name evidence="2" type="ORF">PGLA1383_LOCUS48861</name>
</gene>
<proteinExistence type="predicted"/>
<reference evidence="2" key="1">
    <citation type="submission" date="2021-02" db="EMBL/GenBank/DDBJ databases">
        <authorList>
            <person name="Dougan E. K."/>
            <person name="Rhodes N."/>
            <person name="Thang M."/>
            <person name="Chan C."/>
        </authorList>
    </citation>
    <scope>NUCLEOTIDE SEQUENCE</scope>
</reference>
<dbReference type="AlphaFoldDB" id="A0A813H5L1"/>
<name>A0A813H5L1_POLGL</name>
<sequence length="119" mass="12629">AARKSDEAVEVDGCFAEECSPILALISQASGMSEACREMLLAMSPHCLKSAKSSRHEFQHRMVEAEQTAAVQAAEAEVSEMTSQKEAAANVAARREGSSNEVSRTGCHTCRDGPGSCPQ</sequence>
<evidence type="ECO:0000313" key="2">
    <source>
        <dbReference type="EMBL" id="CAE8632940.1"/>
    </source>
</evidence>